<dbReference type="PANTHER" id="PTHR43842">
    <property type="entry name" value="PROPIONYL-COA CARBOXYLASE BETA CHAIN"/>
    <property type="match status" value="1"/>
</dbReference>
<dbReference type="Pfam" id="PF01039">
    <property type="entry name" value="Carboxyl_trans"/>
    <property type="match status" value="1"/>
</dbReference>
<dbReference type="AlphaFoldDB" id="A0A0S2I519"/>
<feature type="domain" description="CoA carboxyltransferase C-terminal" evidence="2">
    <location>
        <begin position="260"/>
        <end position="498"/>
    </location>
</feature>
<accession>A0A0S2I519</accession>
<dbReference type="InterPro" id="IPR000438">
    <property type="entry name" value="Acetyl_CoA_COase_Trfase_b_su"/>
</dbReference>
<dbReference type="GO" id="GO:0009317">
    <property type="term" value="C:acetyl-CoA carboxylase complex"/>
    <property type="evidence" value="ECO:0007669"/>
    <property type="project" value="InterPro"/>
</dbReference>
<dbReference type="PROSITE" id="PS50980">
    <property type="entry name" value="COA_CT_NTER"/>
    <property type="match status" value="1"/>
</dbReference>
<dbReference type="SUPFAM" id="SSF52096">
    <property type="entry name" value="ClpP/crotonase"/>
    <property type="match status" value="2"/>
</dbReference>
<evidence type="ECO:0000259" key="2">
    <source>
        <dbReference type="PROSITE" id="PS50989"/>
    </source>
</evidence>
<feature type="domain" description="CoA carboxyltransferase N-terminal" evidence="1">
    <location>
        <begin position="1"/>
        <end position="256"/>
    </location>
</feature>
<dbReference type="PRINTS" id="PR01070">
    <property type="entry name" value="ACCCTRFRASEB"/>
</dbReference>
<evidence type="ECO:0000313" key="4">
    <source>
        <dbReference type="Proteomes" id="UP000064893"/>
    </source>
</evidence>
<dbReference type="EC" id="6.4.1.3" evidence="3"/>
<organism evidence="3 4">
    <name type="scientific">Salinivirga cyanobacteriivorans</name>
    <dbReference type="NCBI Taxonomy" id="1307839"/>
    <lineage>
        <taxon>Bacteria</taxon>
        <taxon>Pseudomonadati</taxon>
        <taxon>Bacteroidota</taxon>
        <taxon>Bacteroidia</taxon>
        <taxon>Bacteroidales</taxon>
        <taxon>Salinivirgaceae</taxon>
        <taxon>Salinivirga</taxon>
    </lineage>
</organism>
<sequence length="513" mass="55808">MESAFDKFLNRQDKLLKQYNQKYFDKQHNKGKLTARERIELLFDPDTFEELDAYTPPASVSFGKTSKAYGDGVITGFGMINGRQVYAFAQDFNVLGGSLGSGHAAKIIKVQDMALKTGSPIVGLIDSGGARIQEGVASLSGYANIFRRNVLSSGVIPQISAIMGPAAGGAVYSPALTDFIFMTKSTSYMFVTGPDVVKQVLNEDVTPEQLGGASVHGTKSGVADFVFNDDESTIQGIKMLLSFLPSNNIENPSYLKPEDAIDRIDESLRDIIPADPDKPYNIYEVIDSIVDDNKFFEIAGNHAQNIVTGFARMGGFVIGIVANQPQTLAGTLDIDSSVKAARFINICNSFNIPILTLEDVPGFLPGMDQEHAGIIKHGAKLLYAYTFSTVPKITVVLRKAYGGAFIVMNSKGIGGDFNFAWPSAEIAVMGPEGAIAILYRKELAEADDPVKLKKEFAAKYRDEIANPYIADEKGYVDEVIDPAHTRPKVIKVLKSLDKKSISLPRRKHGNIPL</sequence>
<dbReference type="GO" id="GO:0004658">
    <property type="term" value="F:propionyl-CoA carboxylase activity"/>
    <property type="evidence" value="ECO:0007669"/>
    <property type="project" value="UniProtKB-EC"/>
</dbReference>
<dbReference type="KEGG" id="blq:L21SP5_03750"/>
<keyword evidence="4" id="KW-1185">Reference proteome</keyword>
<dbReference type="OrthoDB" id="9803706at2"/>
<dbReference type="RefSeq" id="WP_057954630.1">
    <property type="nucleotide sequence ID" value="NZ_CP013118.1"/>
</dbReference>
<evidence type="ECO:0000313" key="3">
    <source>
        <dbReference type="EMBL" id="ALO17346.1"/>
    </source>
</evidence>
<name>A0A0S2I519_9BACT</name>
<proteinExistence type="predicted"/>
<dbReference type="PROSITE" id="PS50989">
    <property type="entry name" value="COA_CT_CTER"/>
    <property type="match status" value="1"/>
</dbReference>
<dbReference type="PATRIC" id="fig|1307839.3.peg.4008"/>
<dbReference type="InterPro" id="IPR011762">
    <property type="entry name" value="COA_CT_N"/>
</dbReference>
<dbReference type="STRING" id="1307839.L21SP5_03750"/>
<gene>
    <name evidence="3" type="primary">accD5_2</name>
    <name evidence="3" type="ORF">L21SP5_03750</name>
</gene>
<dbReference type="GO" id="GO:0006633">
    <property type="term" value="P:fatty acid biosynthetic process"/>
    <property type="evidence" value="ECO:0007669"/>
    <property type="project" value="InterPro"/>
</dbReference>
<dbReference type="InterPro" id="IPR051047">
    <property type="entry name" value="AccD/PCCB"/>
</dbReference>
<dbReference type="InterPro" id="IPR029045">
    <property type="entry name" value="ClpP/crotonase-like_dom_sf"/>
</dbReference>
<dbReference type="InterPro" id="IPR011763">
    <property type="entry name" value="COA_CT_C"/>
</dbReference>
<evidence type="ECO:0000259" key="1">
    <source>
        <dbReference type="PROSITE" id="PS50980"/>
    </source>
</evidence>
<dbReference type="EMBL" id="CP013118">
    <property type="protein sequence ID" value="ALO17346.1"/>
    <property type="molecule type" value="Genomic_DNA"/>
</dbReference>
<protein>
    <submittedName>
        <fullName evidence="3">Putative propionyl-CoA carboxylase beta chain 5</fullName>
        <ecNumber evidence="3">6.4.1.3</ecNumber>
    </submittedName>
</protein>
<dbReference type="Proteomes" id="UP000064893">
    <property type="component" value="Chromosome"/>
</dbReference>
<dbReference type="FunFam" id="3.90.226.10:FF:000016">
    <property type="entry name" value="Propionyl-CoA carboxylase, beta subunit"/>
    <property type="match status" value="1"/>
</dbReference>
<reference evidence="3 4" key="1">
    <citation type="submission" date="2015-11" db="EMBL/GenBank/DDBJ databases">
        <title>Description and complete genome sequence of a novel strain predominating in hypersaline microbial mats and representing a new family of the Bacteriodetes phylum.</title>
        <authorList>
            <person name="Spring S."/>
            <person name="Bunk B."/>
            <person name="Sproer C."/>
            <person name="Klenk H.-P."/>
        </authorList>
    </citation>
    <scope>NUCLEOTIDE SEQUENCE [LARGE SCALE GENOMIC DNA]</scope>
    <source>
        <strain evidence="3 4">L21-Spi-D4</strain>
    </source>
</reference>
<dbReference type="Gene3D" id="3.90.226.10">
    <property type="entry name" value="2-enoyl-CoA Hydratase, Chain A, domain 1"/>
    <property type="match status" value="2"/>
</dbReference>
<keyword evidence="3" id="KW-0436">Ligase</keyword>
<dbReference type="InterPro" id="IPR034733">
    <property type="entry name" value="AcCoA_carboxyl_beta"/>
</dbReference>
<dbReference type="PANTHER" id="PTHR43842:SF2">
    <property type="entry name" value="PROPIONYL-COA CARBOXYLASE BETA CHAIN, MITOCHONDRIAL"/>
    <property type="match status" value="1"/>
</dbReference>
<dbReference type="GO" id="GO:0003989">
    <property type="term" value="F:acetyl-CoA carboxylase activity"/>
    <property type="evidence" value="ECO:0007669"/>
    <property type="project" value="InterPro"/>
</dbReference>